<name>A0ABV5YK03_9ACTN</name>
<protein>
    <recommendedName>
        <fullName evidence="1">site-specific DNA-methyltransferase (adenine-specific)</fullName>
        <ecNumber evidence="1">2.1.1.72</ecNumber>
    </recommendedName>
</protein>
<evidence type="ECO:0000259" key="6">
    <source>
        <dbReference type="Pfam" id="PF18135"/>
    </source>
</evidence>
<keyword evidence="8" id="KW-1185">Reference proteome</keyword>
<dbReference type="InterPro" id="IPR050953">
    <property type="entry name" value="N4_N6_ade-DNA_methylase"/>
</dbReference>
<dbReference type="InterPro" id="IPR003356">
    <property type="entry name" value="DNA_methylase_A-5"/>
</dbReference>
<dbReference type="Pfam" id="PF18135">
    <property type="entry name" value="Type_ISP_C"/>
    <property type="match status" value="1"/>
</dbReference>
<reference evidence="7 8" key="1">
    <citation type="submission" date="2024-09" db="EMBL/GenBank/DDBJ databases">
        <authorList>
            <person name="Sun Q."/>
            <person name="Mori K."/>
        </authorList>
    </citation>
    <scope>NUCLEOTIDE SEQUENCE [LARGE SCALE GENOMIC DNA]</scope>
    <source>
        <strain evidence="7 8">TBRC 0563</strain>
    </source>
</reference>
<comment type="caution">
    <text evidence="7">The sequence shown here is derived from an EMBL/GenBank/DDBJ whole genome shotgun (WGS) entry which is preliminary data.</text>
</comment>
<dbReference type="InterPro" id="IPR029063">
    <property type="entry name" value="SAM-dependent_MTases_sf"/>
</dbReference>
<dbReference type="Pfam" id="PF02384">
    <property type="entry name" value="N6_Mtase"/>
    <property type="match status" value="1"/>
</dbReference>
<organism evidence="7 8">
    <name type="scientific">Actinoallomurus acaciae</name>
    <dbReference type="NCBI Taxonomy" id="502577"/>
    <lineage>
        <taxon>Bacteria</taxon>
        <taxon>Bacillati</taxon>
        <taxon>Actinomycetota</taxon>
        <taxon>Actinomycetes</taxon>
        <taxon>Streptosporangiales</taxon>
        <taxon>Thermomonosporaceae</taxon>
        <taxon>Actinoallomurus</taxon>
    </lineage>
</organism>
<dbReference type="PANTHER" id="PTHR33841:SF1">
    <property type="entry name" value="DNA METHYLTRANSFERASE A"/>
    <property type="match status" value="1"/>
</dbReference>
<evidence type="ECO:0000256" key="2">
    <source>
        <dbReference type="ARBA" id="ARBA00022603"/>
    </source>
</evidence>
<comment type="catalytic activity">
    <reaction evidence="4">
        <text>a 2'-deoxyadenosine in DNA + S-adenosyl-L-methionine = an N(6)-methyl-2'-deoxyadenosine in DNA + S-adenosyl-L-homocysteine + H(+)</text>
        <dbReference type="Rhea" id="RHEA:15197"/>
        <dbReference type="Rhea" id="RHEA-COMP:12418"/>
        <dbReference type="Rhea" id="RHEA-COMP:12419"/>
        <dbReference type="ChEBI" id="CHEBI:15378"/>
        <dbReference type="ChEBI" id="CHEBI:57856"/>
        <dbReference type="ChEBI" id="CHEBI:59789"/>
        <dbReference type="ChEBI" id="CHEBI:90615"/>
        <dbReference type="ChEBI" id="CHEBI:90616"/>
        <dbReference type="EC" id="2.1.1.72"/>
    </reaction>
</comment>
<keyword evidence="2" id="KW-0489">Methyltransferase</keyword>
<evidence type="ECO:0000256" key="4">
    <source>
        <dbReference type="ARBA" id="ARBA00047942"/>
    </source>
</evidence>
<dbReference type="PANTHER" id="PTHR33841">
    <property type="entry name" value="DNA METHYLTRANSFERASE YEEA-RELATED"/>
    <property type="match status" value="1"/>
</dbReference>
<gene>
    <name evidence="7" type="ORF">ACFFNX_24670</name>
</gene>
<dbReference type="Proteomes" id="UP001589627">
    <property type="component" value="Unassembled WGS sequence"/>
</dbReference>
<evidence type="ECO:0000256" key="1">
    <source>
        <dbReference type="ARBA" id="ARBA00011900"/>
    </source>
</evidence>
<dbReference type="EMBL" id="JBHLZP010000197">
    <property type="protein sequence ID" value="MFB9835379.1"/>
    <property type="molecule type" value="Genomic_DNA"/>
</dbReference>
<evidence type="ECO:0000256" key="3">
    <source>
        <dbReference type="ARBA" id="ARBA00022679"/>
    </source>
</evidence>
<dbReference type="RefSeq" id="WP_378206757.1">
    <property type="nucleotide sequence ID" value="NZ_JBHLZP010000197.1"/>
</dbReference>
<keyword evidence="3" id="KW-0808">Transferase</keyword>
<proteinExistence type="predicted"/>
<feature type="domain" description="DNA methylase adenine-specific" evidence="5">
    <location>
        <begin position="234"/>
        <end position="417"/>
    </location>
</feature>
<evidence type="ECO:0000313" key="7">
    <source>
        <dbReference type="EMBL" id="MFB9835379.1"/>
    </source>
</evidence>
<dbReference type="PRINTS" id="PR00507">
    <property type="entry name" value="N12N6MTFRASE"/>
</dbReference>
<evidence type="ECO:0000259" key="5">
    <source>
        <dbReference type="Pfam" id="PF02384"/>
    </source>
</evidence>
<dbReference type="Gene3D" id="3.40.50.150">
    <property type="entry name" value="Vaccinia Virus protein VP39"/>
    <property type="match status" value="1"/>
</dbReference>
<evidence type="ECO:0000313" key="8">
    <source>
        <dbReference type="Proteomes" id="UP001589627"/>
    </source>
</evidence>
<dbReference type="InterPro" id="IPR041635">
    <property type="entry name" value="Type_ISP_LLaBIII_C"/>
</dbReference>
<feature type="domain" description="Type ISP restriction-modification enzyme LLaBIII C-terminal specificity" evidence="6">
    <location>
        <begin position="605"/>
        <end position="955"/>
    </location>
</feature>
<dbReference type="EC" id="2.1.1.72" evidence="1"/>
<accession>A0ABV5YK03</accession>
<sequence length="1018" mass="114545">MGYVELKGPRRRIPPDWSPSSHERKQWEQLRLLPNVLYSNGNDWALFRNGELVGSVARLVGDIRRADAKLAPADGVFEQVISEFLLWTPPVPRNVHQLVRAIANLCRLLREEVCDTLRRERTGDLPEDIFTGLAQDWRTLLFPGLSDQEFADGYAQTVTFALLLARVDGITFEHQPLAEIAKQLGKKHSLMGKALSVLTEKTFEGRSVVISTLLRVIGAVDWDIVSQGRPDTALHLYEPFLQQYDPELRRQSGWYYTPNEAVSFMVSFVEEILRKRLGKSWGLATAGVEIIDPAVGTGTYLLNILESVARTIEDEEGPAAVPAQLRALFSRMTGFEKQTGPIAVAELRLHQALKAYSTEIPESELELLVTDTLDSPYEELPYIPRALEPIARSRRRAGEIKRLRQVLVIMGNPPYGERAGGRGGWVEKGGPGQTPVLDAFRAPGNGRYEYVLSNLYVYFWRWATWKVFDAHPDAPSGIVAFISPSSFTTGRGHAGMREYLRRTADECWVIDLSPERHQPDVITRVFPGVQHRLCITIVVRSGAGDRDQPAPVRYMAVEGRRSEKFAKLKELHLENSAWMDCPTDWQAPFLPSTSPEWQSYPYLGDLVPWSHSGLKPNRNWVHSPDSNTLRRRWMRLLRADPDEKPVLMKETRDRDLSRVPAPLPGTARHAKALKAETSPLPCIERVALRSFDRQYLIYDARVIDFVRPPLWYVRGSHQIYATEQHAHAIDAGPGIVFSALVPSVHHYNGRGGRVLPLYRDAAGRVPNLAPGLLDLLSCKLHQEVSAKDIFAYIAAVTAHPAYTERFAEQLRTPGVRVPLTADPQLWGEAMSIGHRVIRFHTYGERPHNAGEGYPHQVPRLPASLRPKVVRAIPDTPQAMPGNIAYDKDTETLLVGDGQIRPVPPRVWEYEISGMKVVRKWFDYRKKHPGGKHTSPLDDITPERWPAQFTTELLELLNMLGLCVGLETEQARLLDQISTGPLITTTDLEHAGVLPVPQRLRKPPQVPVESALPLFEAPS</sequence>
<dbReference type="SUPFAM" id="SSF53335">
    <property type="entry name" value="S-adenosyl-L-methionine-dependent methyltransferases"/>
    <property type="match status" value="1"/>
</dbReference>